<organism evidence="3 4">
    <name type="scientific">Solimonas terrae</name>
    <dbReference type="NCBI Taxonomy" id="1396819"/>
    <lineage>
        <taxon>Bacteria</taxon>
        <taxon>Pseudomonadati</taxon>
        <taxon>Pseudomonadota</taxon>
        <taxon>Gammaproteobacteria</taxon>
        <taxon>Nevskiales</taxon>
        <taxon>Nevskiaceae</taxon>
        <taxon>Solimonas</taxon>
    </lineage>
</organism>
<evidence type="ECO:0000313" key="3">
    <source>
        <dbReference type="EMBL" id="NGY05353.1"/>
    </source>
</evidence>
<feature type="region of interest" description="Disordered" evidence="1">
    <location>
        <begin position="330"/>
        <end position="350"/>
    </location>
</feature>
<gene>
    <name evidence="3" type="ORF">G7Y85_11280</name>
</gene>
<feature type="compositionally biased region" description="Basic residues" evidence="1">
    <location>
        <begin position="1"/>
        <end position="13"/>
    </location>
</feature>
<proteinExistence type="predicted"/>
<evidence type="ECO:0000313" key="4">
    <source>
        <dbReference type="Proteomes" id="UP000472676"/>
    </source>
</evidence>
<dbReference type="InterPro" id="IPR003491">
    <property type="entry name" value="REP-like_C"/>
</dbReference>
<feature type="region of interest" description="Disordered" evidence="1">
    <location>
        <begin position="1"/>
        <end position="58"/>
    </location>
</feature>
<name>A0A6M2BTB7_9GAMM</name>
<dbReference type="AlphaFoldDB" id="A0A6M2BTB7"/>
<dbReference type="Proteomes" id="UP000472676">
    <property type="component" value="Unassembled WGS sequence"/>
</dbReference>
<dbReference type="RefSeq" id="WP_166256667.1">
    <property type="nucleotide sequence ID" value="NZ_JAAMOW010000005.1"/>
</dbReference>
<evidence type="ECO:0000256" key="1">
    <source>
        <dbReference type="SAM" id="MobiDB-lite"/>
    </source>
</evidence>
<protein>
    <recommendedName>
        <fullName evidence="2">Replication initiation protein-like C-terminal domain-containing protein</fullName>
    </recommendedName>
</protein>
<feature type="domain" description="Replication initiation protein-like C-terminal" evidence="2">
    <location>
        <begin position="158"/>
        <end position="324"/>
    </location>
</feature>
<reference evidence="3 4" key="1">
    <citation type="journal article" date="2014" name="Int. J. Syst. Evol. Microbiol.">
        <title>Solimonas terrae sp. nov., isolated from soil.</title>
        <authorList>
            <person name="Kim S.J."/>
            <person name="Moon J.Y."/>
            <person name="Weon H.Y."/>
            <person name="Ahn J.H."/>
            <person name="Chen W.M."/>
            <person name="Kwon S.W."/>
        </authorList>
    </citation>
    <scope>NUCLEOTIDE SEQUENCE [LARGE SCALE GENOMIC DNA]</scope>
    <source>
        <strain evidence="3 4">KIS83-12</strain>
    </source>
</reference>
<feature type="compositionally biased region" description="Basic and acidic residues" evidence="1">
    <location>
        <begin position="15"/>
        <end position="44"/>
    </location>
</feature>
<keyword evidence="4" id="KW-1185">Reference proteome</keyword>
<accession>A0A6M2BTB7</accession>
<dbReference type="Pfam" id="PF02486">
    <property type="entry name" value="Rep_trans"/>
    <property type="match status" value="1"/>
</dbReference>
<evidence type="ECO:0000259" key="2">
    <source>
        <dbReference type="Pfam" id="PF02486"/>
    </source>
</evidence>
<sequence>MASHHHRNKKAARSQRAEHSEARGEHAAREHEHGTYSRELEPRRVTRGKTSIDPIEVPSTGKADVAHVDWFACTFRAPTTEFYDVLASMFLIPRSTWLNREGGWNGYKHRVDLGGFGLLAYGGDAQRGTEHLELNGHGCARIQDWNAIRVWCETYGARVTRVDLAHDDFDAEAVSIITALAWLQDGQFTTGGRPPSARLIDDLGSNNGKTLYVGKRQNGKLCRVYEKGKEQGDPQSPWCRVEVEFRGKSRLIPNDVVTRPGDYLAGAYPCLSFLTKRQDKVKTLSKSFEVSYEHLVRCLRTQYGPALTVMAKVEGGDAFAVLEQVMRPGTPRRLTNLPLPRGESSAGDTA</sequence>
<dbReference type="EMBL" id="JAAMOW010000005">
    <property type="protein sequence ID" value="NGY05353.1"/>
    <property type="molecule type" value="Genomic_DNA"/>
</dbReference>
<comment type="caution">
    <text evidence="3">The sequence shown here is derived from an EMBL/GenBank/DDBJ whole genome shotgun (WGS) entry which is preliminary data.</text>
</comment>